<accession>A0A0W0F6I5</accession>
<reference evidence="2 3" key="1">
    <citation type="submission" date="2015-12" db="EMBL/GenBank/DDBJ databases">
        <title>Draft genome sequence of Moniliophthora roreri, the causal agent of frosty pod rot of cacao.</title>
        <authorList>
            <person name="Aime M.C."/>
            <person name="Diaz-Valderrama J.R."/>
            <person name="Kijpornyongpan T."/>
            <person name="Phillips-Mora W."/>
        </authorList>
    </citation>
    <scope>NUCLEOTIDE SEQUENCE [LARGE SCALE GENOMIC DNA]</scope>
    <source>
        <strain evidence="2 3">MCA 2952</strain>
    </source>
</reference>
<gene>
    <name evidence="2" type="ORF">WG66_15468</name>
</gene>
<feature type="region of interest" description="Disordered" evidence="1">
    <location>
        <begin position="215"/>
        <end position="239"/>
    </location>
</feature>
<evidence type="ECO:0000313" key="2">
    <source>
        <dbReference type="EMBL" id="KTB31947.1"/>
    </source>
</evidence>
<sequence>MSFKRDQQLVILVQEVMDMVYPGNNYKAKLHGDATFDTLYDHMCETQNQIGKKAFSVIDEFFKNDDKLCDDLEERLAYCKWALKPHGPVIYSMPTLPKYTDLKAANYPWPNGIYESHFIIDMMKWINSSMLTGSRGNFRRPVGAIALSATAIKQAFKVFAKNGGKKPTQVTSFSEGRWGGDTTTFITLINKLAPAHLDKIIALYNIPLDGSKKGGAVDPAHEDKYYMPPENMPKSGTAS</sequence>
<organism evidence="2 3">
    <name type="scientific">Moniliophthora roreri</name>
    <name type="common">Frosty pod rot fungus</name>
    <name type="synonym">Monilia roreri</name>
    <dbReference type="NCBI Taxonomy" id="221103"/>
    <lineage>
        <taxon>Eukaryota</taxon>
        <taxon>Fungi</taxon>
        <taxon>Dikarya</taxon>
        <taxon>Basidiomycota</taxon>
        <taxon>Agaricomycotina</taxon>
        <taxon>Agaricomycetes</taxon>
        <taxon>Agaricomycetidae</taxon>
        <taxon>Agaricales</taxon>
        <taxon>Marasmiineae</taxon>
        <taxon>Marasmiaceae</taxon>
        <taxon>Moniliophthora</taxon>
    </lineage>
</organism>
<evidence type="ECO:0000256" key="1">
    <source>
        <dbReference type="SAM" id="MobiDB-lite"/>
    </source>
</evidence>
<dbReference type="EMBL" id="LATX01002276">
    <property type="protein sequence ID" value="KTB31947.1"/>
    <property type="molecule type" value="Genomic_DNA"/>
</dbReference>
<protein>
    <submittedName>
        <fullName evidence="2">Uncharacterized protein</fullName>
    </submittedName>
</protein>
<name>A0A0W0F6I5_MONRR</name>
<evidence type="ECO:0000313" key="3">
    <source>
        <dbReference type="Proteomes" id="UP000054988"/>
    </source>
</evidence>
<dbReference type="Proteomes" id="UP000054988">
    <property type="component" value="Unassembled WGS sequence"/>
</dbReference>
<proteinExistence type="predicted"/>
<comment type="caution">
    <text evidence="2">The sequence shown here is derived from an EMBL/GenBank/DDBJ whole genome shotgun (WGS) entry which is preliminary data.</text>
</comment>
<dbReference type="AlphaFoldDB" id="A0A0W0F6I5"/>